<reference evidence="1 2" key="1">
    <citation type="submission" date="2016-10" db="EMBL/GenBank/DDBJ databases">
        <authorList>
            <person name="de Groot N.N."/>
        </authorList>
    </citation>
    <scope>NUCLEOTIDE SEQUENCE [LARGE SCALE GENOMIC DNA]</scope>
    <source>
        <strain evidence="1 2">DSM 43019</strain>
    </source>
</reference>
<dbReference type="RefSeq" id="WP_093619513.1">
    <property type="nucleotide sequence ID" value="NZ_BOMT01000067.1"/>
</dbReference>
<accession>A0A1I2JDA2</accession>
<dbReference type="Proteomes" id="UP000199645">
    <property type="component" value="Unassembled WGS sequence"/>
</dbReference>
<gene>
    <name evidence="1" type="ORF">SAMN05421541_112174</name>
</gene>
<protein>
    <submittedName>
        <fullName evidence="1">Phosphopantothenoylcysteine decarboxylase / phosphopantothenate--cysteine ligase</fullName>
    </submittedName>
</protein>
<proteinExistence type="predicted"/>
<organism evidence="1 2">
    <name type="scientific">Actinoplanes philippinensis</name>
    <dbReference type="NCBI Taxonomy" id="35752"/>
    <lineage>
        <taxon>Bacteria</taxon>
        <taxon>Bacillati</taxon>
        <taxon>Actinomycetota</taxon>
        <taxon>Actinomycetes</taxon>
        <taxon>Micromonosporales</taxon>
        <taxon>Micromonosporaceae</taxon>
        <taxon>Actinoplanes</taxon>
    </lineage>
</organism>
<dbReference type="EMBL" id="FONV01000012">
    <property type="protein sequence ID" value="SFF52805.1"/>
    <property type="molecule type" value="Genomic_DNA"/>
</dbReference>
<name>A0A1I2JDA2_9ACTN</name>
<evidence type="ECO:0000313" key="1">
    <source>
        <dbReference type="EMBL" id="SFF52805.1"/>
    </source>
</evidence>
<keyword evidence="2" id="KW-1185">Reference proteome</keyword>
<dbReference type="GO" id="GO:0016874">
    <property type="term" value="F:ligase activity"/>
    <property type="evidence" value="ECO:0007669"/>
    <property type="project" value="UniProtKB-KW"/>
</dbReference>
<dbReference type="InterPro" id="IPR011009">
    <property type="entry name" value="Kinase-like_dom_sf"/>
</dbReference>
<evidence type="ECO:0000313" key="2">
    <source>
        <dbReference type="Proteomes" id="UP000199645"/>
    </source>
</evidence>
<dbReference type="SUPFAM" id="SSF56112">
    <property type="entry name" value="Protein kinase-like (PK-like)"/>
    <property type="match status" value="1"/>
</dbReference>
<dbReference type="STRING" id="35752.SAMN05421541_112174"/>
<dbReference type="OrthoDB" id="3543178at2"/>
<dbReference type="Gene3D" id="3.90.1200.10">
    <property type="match status" value="1"/>
</dbReference>
<keyword evidence="1" id="KW-0436">Ligase</keyword>
<dbReference type="AlphaFoldDB" id="A0A1I2JDA2"/>
<sequence length="298" mass="32024">MSVDTSPRHAGERGTALLRTTEVRGPGGIGVRRRLPGPRAPRAFVPVDPGLHRRLARIRVTGDARLAVPSSRGDARVYYVDGGESVAKALLAHGPAAELVEPVRSMGRLLRALHAVPAPAALAGERAPGLDRLGDWLSGHHRHSYPAYAQAVVRRRLGQAGWALVREHYERLAAVQSGLVHGAAGLGSMIVGSAQGDVLLTGEDLAVGDWRMDVGWVIGELVELRWQLGGDGPSWQRLIQALLDGYGRDLGPDWPMIAVLRILLHVHDIASYVDWFQAGFDHYAGFVAFLVGLAADSS</sequence>